<accession>A0A5K3G1L7</accession>
<name>A0A5K3G1L7_MESCO</name>
<reference evidence="1" key="1">
    <citation type="submission" date="2019-11" db="UniProtKB">
        <authorList>
            <consortium name="WormBaseParasite"/>
        </authorList>
    </citation>
    <scope>IDENTIFICATION</scope>
</reference>
<dbReference type="AlphaFoldDB" id="A0A5K3G1L7"/>
<dbReference type="WBParaSite" id="MCU_012867-RA">
    <property type="protein sequence ID" value="MCU_012867-RA"/>
    <property type="gene ID" value="MCU_012867"/>
</dbReference>
<organism evidence="1">
    <name type="scientific">Mesocestoides corti</name>
    <name type="common">Flatworm</name>
    <dbReference type="NCBI Taxonomy" id="53468"/>
    <lineage>
        <taxon>Eukaryota</taxon>
        <taxon>Metazoa</taxon>
        <taxon>Spiralia</taxon>
        <taxon>Lophotrochozoa</taxon>
        <taxon>Platyhelminthes</taxon>
        <taxon>Cestoda</taxon>
        <taxon>Eucestoda</taxon>
        <taxon>Cyclophyllidea</taxon>
        <taxon>Mesocestoididae</taxon>
        <taxon>Mesocestoides</taxon>
    </lineage>
</organism>
<proteinExistence type="predicted"/>
<protein>
    <submittedName>
        <fullName evidence="1">Taste receptor type 1 member 1</fullName>
    </submittedName>
</protein>
<evidence type="ECO:0000313" key="1">
    <source>
        <dbReference type="WBParaSite" id="MCU_012867-RA"/>
    </source>
</evidence>
<sequence>EGDCDLCCETCLFTPLNPVAPSSDTGFPFSQHVASRADPQLPPLIRMNSYLGLSSHLGLDVGACTTHTSQV</sequence>